<dbReference type="EMBL" id="JAEOAH010000050">
    <property type="protein sequence ID" value="MBK3497126.1"/>
    <property type="molecule type" value="Genomic_DNA"/>
</dbReference>
<dbReference type="Pfam" id="PF04932">
    <property type="entry name" value="Wzy_C"/>
    <property type="match status" value="1"/>
</dbReference>
<dbReference type="InterPro" id="IPR007016">
    <property type="entry name" value="O-antigen_ligase-rel_domated"/>
</dbReference>
<sequence length="402" mass="45486">MRKAFILLFILLALFADLKVTLFPYIHWVAWIILIAPFMLKDFFKKGLIFSPFLGIIFTVFLLGCFLSLINIPSYETIVQIIKFITIFITLYYFVHYNTLNWKDIFNIFNLAVIVNSLLLIVGSLGIYPLAQILTSDGRWGTLLAFPGSLVKIGACGFYLNITAMLYLKISNKIRSSILLILSIFIVYMDGSRTGMLLIFITTFCIPIFYFLVNKKNKIKSVVIPFVGCFVFVITLMIMLPFMVNSRIGSSALKLINAGSLANGLDMIDPARYMMLLSALEKISANPFIGTGSFTTVGVYADNSSMVVHNTYLQIWGDYGILGLLGIVSIYFIWLFSIPNIMKRIQIEGSTMDCVIICSSILMLCYVGLNGFFHPYSTELSEWIILIIPLAAYYHFYRKPIV</sequence>
<name>A0ABS1HCK7_9BACL</name>
<evidence type="ECO:0000256" key="2">
    <source>
        <dbReference type="ARBA" id="ARBA00022692"/>
    </source>
</evidence>
<proteinExistence type="predicted"/>
<evidence type="ECO:0000313" key="7">
    <source>
        <dbReference type="EMBL" id="MBK3497126.1"/>
    </source>
</evidence>
<dbReference type="Proteomes" id="UP000618943">
    <property type="component" value="Unassembled WGS sequence"/>
</dbReference>
<comment type="caution">
    <text evidence="7">The sequence shown here is derived from an EMBL/GenBank/DDBJ whole genome shotgun (WGS) entry which is preliminary data.</text>
</comment>
<keyword evidence="3 5" id="KW-1133">Transmembrane helix</keyword>
<organism evidence="7 8">
    <name type="scientific">Viridibacillus soli</name>
    <dbReference type="NCBI Taxonomy" id="2798301"/>
    <lineage>
        <taxon>Bacteria</taxon>
        <taxon>Bacillati</taxon>
        <taxon>Bacillota</taxon>
        <taxon>Bacilli</taxon>
        <taxon>Bacillales</taxon>
        <taxon>Caryophanaceae</taxon>
        <taxon>Viridibacillus</taxon>
    </lineage>
</organism>
<evidence type="ECO:0000259" key="6">
    <source>
        <dbReference type="Pfam" id="PF04932"/>
    </source>
</evidence>
<feature type="transmembrane region" description="Helical" evidence="5">
    <location>
        <begin position="222"/>
        <end position="244"/>
    </location>
</feature>
<feature type="transmembrane region" description="Helical" evidence="5">
    <location>
        <begin position="140"/>
        <end position="160"/>
    </location>
</feature>
<comment type="subcellular location">
    <subcellularLocation>
        <location evidence="1">Membrane</location>
        <topology evidence="1">Multi-pass membrane protein</topology>
    </subcellularLocation>
</comment>
<dbReference type="PANTHER" id="PTHR37422:SF13">
    <property type="entry name" value="LIPOPOLYSACCHARIDE BIOSYNTHESIS PROTEIN PA4999-RELATED"/>
    <property type="match status" value="1"/>
</dbReference>
<keyword evidence="7" id="KW-0436">Ligase</keyword>
<reference evidence="7 8" key="1">
    <citation type="submission" date="2020-12" db="EMBL/GenBank/DDBJ databases">
        <title>YIM B01967 draft genome.</title>
        <authorList>
            <person name="Yan X."/>
        </authorList>
    </citation>
    <scope>NUCLEOTIDE SEQUENCE [LARGE SCALE GENOMIC DNA]</scope>
    <source>
        <strain evidence="7 8">YIM B01967</strain>
    </source>
</reference>
<evidence type="ECO:0000256" key="1">
    <source>
        <dbReference type="ARBA" id="ARBA00004141"/>
    </source>
</evidence>
<protein>
    <submittedName>
        <fullName evidence="7">O-antigen ligase family protein</fullName>
    </submittedName>
</protein>
<dbReference type="RefSeq" id="WP_200750429.1">
    <property type="nucleotide sequence ID" value="NZ_JAEOAH010000050.1"/>
</dbReference>
<feature type="transmembrane region" description="Helical" evidence="5">
    <location>
        <begin position="195"/>
        <end position="213"/>
    </location>
</feature>
<feature type="transmembrane region" description="Helical" evidence="5">
    <location>
        <begin position="107"/>
        <end position="128"/>
    </location>
</feature>
<feature type="transmembrane region" description="Helical" evidence="5">
    <location>
        <begin position="380"/>
        <end position="397"/>
    </location>
</feature>
<feature type="transmembrane region" description="Helical" evidence="5">
    <location>
        <begin position="172"/>
        <end position="189"/>
    </location>
</feature>
<dbReference type="InterPro" id="IPR051533">
    <property type="entry name" value="WaaL-like"/>
</dbReference>
<feature type="transmembrane region" description="Helical" evidence="5">
    <location>
        <begin position="78"/>
        <end position="95"/>
    </location>
</feature>
<evidence type="ECO:0000256" key="4">
    <source>
        <dbReference type="ARBA" id="ARBA00023136"/>
    </source>
</evidence>
<dbReference type="PANTHER" id="PTHR37422">
    <property type="entry name" value="TEICHURONIC ACID BIOSYNTHESIS PROTEIN TUAE"/>
    <property type="match status" value="1"/>
</dbReference>
<keyword evidence="8" id="KW-1185">Reference proteome</keyword>
<feature type="transmembrane region" description="Helical" evidence="5">
    <location>
        <begin position="319"/>
        <end position="342"/>
    </location>
</feature>
<feature type="transmembrane region" description="Helical" evidence="5">
    <location>
        <begin position="354"/>
        <end position="374"/>
    </location>
</feature>
<feature type="domain" description="O-antigen ligase-related" evidence="6">
    <location>
        <begin position="179"/>
        <end position="327"/>
    </location>
</feature>
<feature type="transmembrane region" description="Helical" evidence="5">
    <location>
        <begin position="47"/>
        <end position="72"/>
    </location>
</feature>
<keyword evidence="2 5" id="KW-0812">Transmembrane</keyword>
<evidence type="ECO:0000256" key="3">
    <source>
        <dbReference type="ARBA" id="ARBA00022989"/>
    </source>
</evidence>
<accession>A0ABS1HCK7</accession>
<keyword evidence="4 5" id="KW-0472">Membrane</keyword>
<gene>
    <name evidence="7" type="ORF">JFL43_20280</name>
</gene>
<dbReference type="GO" id="GO:0016874">
    <property type="term" value="F:ligase activity"/>
    <property type="evidence" value="ECO:0007669"/>
    <property type="project" value="UniProtKB-KW"/>
</dbReference>
<evidence type="ECO:0000256" key="5">
    <source>
        <dbReference type="SAM" id="Phobius"/>
    </source>
</evidence>
<evidence type="ECO:0000313" key="8">
    <source>
        <dbReference type="Proteomes" id="UP000618943"/>
    </source>
</evidence>